<dbReference type="GO" id="GO:0005975">
    <property type="term" value="P:carbohydrate metabolic process"/>
    <property type="evidence" value="ECO:0007669"/>
    <property type="project" value="InterPro"/>
</dbReference>
<dbReference type="PANTHER" id="PTHR10353">
    <property type="entry name" value="GLYCOSYL HYDROLASE"/>
    <property type="match status" value="1"/>
</dbReference>
<dbReference type="AlphaFoldDB" id="A0A2U1QLY6"/>
<keyword evidence="3" id="KW-0812">Transmembrane</keyword>
<dbReference type="OrthoDB" id="65569at2759"/>
<comment type="similarity">
    <text evidence="1 2">Belongs to the glycosyl hydrolase 1 family.</text>
</comment>
<dbReference type="Gene3D" id="3.20.20.80">
    <property type="entry name" value="Glycosidases"/>
    <property type="match status" value="1"/>
</dbReference>
<protein>
    <submittedName>
        <fullName evidence="4">Beta glucosidase 42</fullName>
    </submittedName>
</protein>
<dbReference type="Pfam" id="PF00232">
    <property type="entry name" value="Glyco_hydro_1"/>
    <property type="match status" value="1"/>
</dbReference>
<organism evidence="4 5">
    <name type="scientific">Artemisia annua</name>
    <name type="common">Sweet wormwood</name>
    <dbReference type="NCBI Taxonomy" id="35608"/>
    <lineage>
        <taxon>Eukaryota</taxon>
        <taxon>Viridiplantae</taxon>
        <taxon>Streptophyta</taxon>
        <taxon>Embryophyta</taxon>
        <taxon>Tracheophyta</taxon>
        <taxon>Spermatophyta</taxon>
        <taxon>Magnoliopsida</taxon>
        <taxon>eudicotyledons</taxon>
        <taxon>Gunneridae</taxon>
        <taxon>Pentapetalae</taxon>
        <taxon>asterids</taxon>
        <taxon>campanulids</taxon>
        <taxon>Asterales</taxon>
        <taxon>Asteraceae</taxon>
        <taxon>Asteroideae</taxon>
        <taxon>Anthemideae</taxon>
        <taxon>Artemisiinae</taxon>
        <taxon>Artemisia</taxon>
    </lineage>
</organism>
<accession>A0A2U1QLY6</accession>
<dbReference type="EMBL" id="PKPP01000039">
    <property type="protein sequence ID" value="PWA99016.1"/>
    <property type="molecule type" value="Genomic_DNA"/>
</dbReference>
<evidence type="ECO:0000256" key="1">
    <source>
        <dbReference type="ARBA" id="ARBA00010838"/>
    </source>
</evidence>
<dbReference type="InterPro" id="IPR001360">
    <property type="entry name" value="Glyco_hydro_1"/>
</dbReference>
<dbReference type="STRING" id="35608.A0A2U1QLY6"/>
<comment type="caution">
    <text evidence="4">The sequence shown here is derived from an EMBL/GenBank/DDBJ whole genome shotgun (WGS) entry which is preliminary data.</text>
</comment>
<dbReference type="Proteomes" id="UP000245207">
    <property type="component" value="Unassembled WGS sequence"/>
</dbReference>
<proteinExistence type="inferred from homology"/>
<feature type="transmembrane region" description="Helical" evidence="3">
    <location>
        <begin position="31"/>
        <end position="54"/>
    </location>
</feature>
<gene>
    <name evidence="4" type="ORF">CTI12_AA013590</name>
</gene>
<dbReference type="InterPro" id="IPR017853">
    <property type="entry name" value="GH"/>
</dbReference>
<evidence type="ECO:0000313" key="5">
    <source>
        <dbReference type="Proteomes" id="UP000245207"/>
    </source>
</evidence>
<evidence type="ECO:0000256" key="3">
    <source>
        <dbReference type="SAM" id="Phobius"/>
    </source>
</evidence>
<evidence type="ECO:0000313" key="4">
    <source>
        <dbReference type="EMBL" id="PWA99016.1"/>
    </source>
</evidence>
<dbReference type="SUPFAM" id="SSF51445">
    <property type="entry name" value="(Trans)glycosidases"/>
    <property type="match status" value="1"/>
</dbReference>
<keyword evidence="5" id="KW-1185">Reference proteome</keyword>
<keyword evidence="3" id="KW-0472">Membrane</keyword>
<evidence type="ECO:0000256" key="2">
    <source>
        <dbReference type="RuleBase" id="RU003690"/>
    </source>
</evidence>
<reference evidence="4 5" key="1">
    <citation type="journal article" date="2018" name="Mol. Plant">
        <title>The genome of Artemisia annua provides insight into the evolution of Asteraceae family and artemisinin biosynthesis.</title>
        <authorList>
            <person name="Shen Q."/>
            <person name="Zhang L."/>
            <person name="Liao Z."/>
            <person name="Wang S."/>
            <person name="Yan T."/>
            <person name="Shi P."/>
            <person name="Liu M."/>
            <person name="Fu X."/>
            <person name="Pan Q."/>
            <person name="Wang Y."/>
            <person name="Lv Z."/>
            <person name="Lu X."/>
            <person name="Zhang F."/>
            <person name="Jiang W."/>
            <person name="Ma Y."/>
            <person name="Chen M."/>
            <person name="Hao X."/>
            <person name="Li L."/>
            <person name="Tang Y."/>
            <person name="Lv G."/>
            <person name="Zhou Y."/>
            <person name="Sun X."/>
            <person name="Brodelius P.E."/>
            <person name="Rose J.K.C."/>
            <person name="Tang K."/>
        </authorList>
    </citation>
    <scope>NUCLEOTIDE SEQUENCE [LARGE SCALE GENOMIC DNA]</scope>
    <source>
        <strain evidence="5">cv. Huhao1</strain>
        <tissue evidence="4">Leaf</tissue>
    </source>
</reference>
<dbReference type="GO" id="GO:0008422">
    <property type="term" value="F:beta-glucosidase activity"/>
    <property type="evidence" value="ECO:0007669"/>
    <property type="project" value="TreeGrafter"/>
</dbReference>
<dbReference type="PANTHER" id="PTHR10353:SF310">
    <property type="entry name" value="BETA-GLUCOSIDASE 42"/>
    <property type="match status" value="1"/>
</dbReference>
<keyword evidence="3" id="KW-1133">Transmembrane helix</keyword>
<name>A0A2U1QLY6_ARTAN</name>
<sequence length="173" mass="19436">MADERKKVVEDEWKSLISQKLSRAHDFPPSFLFGAATSAYISVSYHILLFVAVLQVEGAANEGGKGPSIWDAFARTEGKIIDGKNGDVAVDQYHRYKEDVDLIAKLGFSAYRFSISWSRIYPDGMGTEVNKEGIVYYNNLINYLLEKVNTYAKTLNVTYVNAFSVRTDLKTSD</sequence>